<evidence type="ECO:0000256" key="4">
    <source>
        <dbReference type="ARBA" id="ARBA00022475"/>
    </source>
</evidence>
<dbReference type="Pfam" id="PF06580">
    <property type="entry name" value="His_kinase"/>
    <property type="match status" value="1"/>
</dbReference>
<dbReference type="RefSeq" id="WP_270878375.1">
    <property type="nucleotide sequence ID" value="NZ_JAQFVF010000019.1"/>
</dbReference>
<gene>
    <name evidence="15" type="ORF">ACFPOG_02785</name>
</gene>
<dbReference type="CDD" id="cd06225">
    <property type="entry name" value="HAMP"/>
    <property type="match status" value="1"/>
</dbReference>
<dbReference type="Gene3D" id="3.30.565.10">
    <property type="entry name" value="Histidine kinase-like ATPase, C-terminal domain"/>
    <property type="match status" value="1"/>
</dbReference>
<reference evidence="16" key="1">
    <citation type="journal article" date="2019" name="Int. J. Syst. Evol. Microbiol.">
        <title>The Global Catalogue of Microorganisms (GCM) 10K type strain sequencing project: providing services to taxonomists for standard genome sequencing and annotation.</title>
        <authorList>
            <consortium name="The Broad Institute Genomics Platform"/>
            <consortium name="The Broad Institute Genome Sequencing Center for Infectious Disease"/>
            <person name="Wu L."/>
            <person name="Ma J."/>
        </authorList>
    </citation>
    <scope>NUCLEOTIDE SEQUENCE [LARGE SCALE GENOMIC DNA]</scope>
    <source>
        <strain evidence="16">KACC 11904</strain>
    </source>
</reference>
<dbReference type="InterPro" id="IPR033479">
    <property type="entry name" value="dCache_1"/>
</dbReference>
<dbReference type="SMART" id="SM00304">
    <property type="entry name" value="HAMP"/>
    <property type="match status" value="1"/>
</dbReference>
<evidence type="ECO:0000259" key="14">
    <source>
        <dbReference type="PROSITE" id="PS50885"/>
    </source>
</evidence>
<dbReference type="EMBL" id="JBHSMJ010000006">
    <property type="protein sequence ID" value="MFC5447168.1"/>
    <property type="molecule type" value="Genomic_DNA"/>
</dbReference>
<keyword evidence="9 13" id="KW-1133">Transmembrane helix</keyword>
<evidence type="ECO:0000256" key="1">
    <source>
        <dbReference type="ARBA" id="ARBA00000085"/>
    </source>
</evidence>
<evidence type="ECO:0000313" key="16">
    <source>
        <dbReference type="Proteomes" id="UP001596044"/>
    </source>
</evidence>
<dbReference type="Pfam" id="PF02743">
    <property type="entry name" value="dCache_1"/>
    <property type="match status" value="1"/>
</dbReference>
<dbReference type="InterPro" id="IPR003594">
    <property type="entry name" value="HATPase_dom"/>
</dbReference>
<evidence type="ECO:0000256" key="3">
    <source>
        <dbReference type="ARBA" id="ARBA00012438"/>
    </source>
</evidence>
<keyword evidence="4" id="KW-1003">Cell membrane</keyword>
<dbReference type="PRINTS" id="PR00344">
    <property type="entry name" value="BCTRLSENSOR"/>
</dbReference>
<feature type="transmembrane region" description="Helical" evidence="13">
    <location>
        <begin position="7"/>
        <end position="29"/>
    </location>
</feature>
<dbReference type="InterPro" id="IPR010559">
    <property type="entry name" value="Sig_transdc_His_kin_internal"/>
</dbReference>
<keyword evidence="8 15" id="KW-0418">Kinase</keyword>
<evidence type="ECO:0000256" key="7">
    <source>
        <dbReference type="ARBA" id="ARBA00022692"/>
    </source>
</evidence>
<comment type="caution">
    <text evidence="15">The sequence shown here is derived from an EMBL/GenBank/DDBJ whole genome shotgun (WGS) entry which is preliminary data.</text>
</comment>
<name>A0ABW0K1A1_9BACL</name>
<dbReference type="EC" id="2.7.13.3" evidence="3"/>
<sequence length="605" mass="70179">MNLNKKVFIGFLLFIIIPLFVLGTVVYTVSQQLIEKKYGDLNEVSLQAISRNIYYMFKEANYFSDYWMVKEGIQAIYRTMDGVQPDDPTLSSYDVNTFDTLLRSSILTYSPVQSVVIYNNRGRTFSAGRSSSSSFTPWNAMHDSAVFKQIQSLNGRPLWIGPGEYQEFQTGHREFYQARLVKDFWTMDNRGYMLLRFRFNELDQIFRSFNTNEENSKRYFLVNKSGLIFYDNKTSLEGANVLQLLPGKLDFQHPNQSFQADFLNEKSLISQYPLDLNDMGLQDWSVVSITSWKYVAGEIETIMKWVAGITFICLFCALVYNLVFVRRIIQFILRIVSSMKRVERGDLTTRIEVSGKDETQALARGFNSLVVRVEDLLEEVKRQQDRKNKAELMLLQAQIKPHFLFNTLESINVLAIQNQGKKVSQMVYRLGNLLRIGMEGKEEITLKQELDYLKSYLEIQEFRFENQFTYNIEAPAELMNCYILKLTLQPLVENSLQHGFEPITHQGTISIRVEDEETRIGIYVTDNGIGISHEKLSKFRYKMELKTPIHEIMDVTEERRGLGVSNVADRIRIQYGSSYGMYICSMEGHGTTMKIVIPKNKEMRS</sequence>
<evidence type="ECO:0000256" key="12">
    <source>
        <dbReference type="SAM" id="Coils"/>
    </source>
</evidence>
<keyword evidence="16" id="KW-1185">Reference proteome</keyword>
<dbReference type="PANTHER" id="PTHR34220:SF7">
    <property type="entry name" value="SENSOR HISTIDINE KINASE YPDA"/>
    <property type="match status" value="1"/>
</dbReference>
<comment type="catalytic activity">
    <reaction evidence="1">
        <text>ATP + protein L-histidine = ADP + protein N-phospho-L-histidine.</text>
        <dbReference type="EC" id="2.7.13.3"/>
    </reaction>
</comment>
<organism evidence="15 16">
    <name type="scientific">Paenibacillus aestuarii</name>
    <dbReference type="NCBI Taxonomy" id="516965"/>
    <lineage>
        <taxon>Bacteria</taxon>
        <taxon>Bacillati</taxon>
        <taxon>Bacillota</taxon>
        <taxon>Bacilli</taxon>
        <taxon>Bacillales</taxon>
        <taxon>Paenibacillaceae</taxon>
        <taxon>Paenibacillus</taxon>
    </lineage>
</organism>
<dbReference type="PROSITE" id="PS50885">
    <property type="entry name" value="HAMP"/>
    <property type="match status" value="1"/>
</dbReference>
<keyword evidence="12" id="KW-0175">Coiled coil</keyword>
<dbReference type="Pfam" id="PF02518">
    <property type="entry name" value="HATPase_c"/>
    <property type="match status" value="1"/>
</dbReference>
<dbReference type="SMART" id="SM00387">
    <property type="entry name" value="HATPase_c"/>
    <property type="match status" value="1"/>
</dbReference>
<dbReference type="Gene3D" id="6.10.340.10">
    <property type="match status" value="1"/>
</dbReference>
<evidence type="ECO:0000256" key="13">
    <source>
        <dbReference type="SAM" id="Phobius"/>
    </source>
</evidence>
<dbReference type="GO" id="GO:0004673">
    <property type="term" value="F:protein histidine kinase activity"/>
    <property type="evidence" value="ECO:0007669"/>
    <property type="project" value="UniProtKB-EC"/>
</dbReference>
<dbReference type="SUPFAM" id="SSF158472">
    <property type="entry name" value="HAMP domain-like"/>
    <property type="match status" value="1"/>
</dbReference>
<keyword evidence="10" id="KW-0902">Two-component regulatory system</keyword>
<proteinExistence type="predicted"/>
<keyword evidence="5" id="KW-0597">Phosphoprotein</keyword>
<evidence type="ECO:0000256" key="5">
    <source>
        <dbReference type="ARBA" id="ARBA00022553"/>
    </source>
</evidence>
<dbReference type="PANTHER" id="PTHR34220">
    <property type="entry name" value="SENSOR HISTIDINE KINASE YPDA"/>
    <property type="match status" value="1"/>
</dbReference>
<dbReference type="InterPro" id="IPR003660">
    <property type="entry name" value="HAMP_dom"/>
</dbReference>
<keyword evidence="11 13" id="KW-0472">Membrane</keyword>
<dbReference type="InterPro" id="IPR050640">
    <property type="entry name" value="Bact_2-comp_sensor_kinase"/>
</dbReference>
<evidence type="ECO:0000256" key="2">
    <source>
        <dbReference type="ARBA" id="ARBA00004651"/>
    </source>
</evidence>
<dbReference type="InterPro" id="IPR004358">
    <property type="entry name" value="Sig_transdc_His_kin-like_C"/>
</dbReference>
<evidence type="ECO:0000256" key="6">
    <source>
        <dbReference type="ARBA" id="ARBA00022679"/>
    </source>
</evidence>
<accession>A0ABW0K1A1</accession>
<keyword evidence="7 13" id="KW-0812">Transmembrane</keyword>
<evidence type="ECO:0000256" key="8">
    <source>
        <dbReference type="ARBA" id="ARBA00022777"/>
    </source>
</evidence>
<protein>
    <recommendedName>
        <fullName evidence="3">histidine kinase</fullName>
        <ecNumber evidence="3">2.7.13.3</ecNumber>
    </recommendedName>
</protein>
<feature type="coiled-coil region" evidence="12">
    <location>
        <begin position="366"/>
        <end position="400"/>
    </location>
</feature>
<evidence type="ECO:0000256" key="10">
    <source>
        <dbReference type="ARBA" id="ARBA00023012"/>
    </source>
</evidence>
<evidence type="ECO:0000256" key="11">
    <source>
        <dbReference type="ARBA" id="ARBA00023136"/>
    </source>
</evidence>
<dbReference type="Proteomes" id="UP001596044">
    <property type="component" value="Unassembled WGS sequence"/>
</dbReference>
<dbReference type="InterPro" id="IPR036890">
    <property type="entry name" value="HATPase_C_sf"/>
</dbReference>
<evidence type="ECO:0000256" key="9">
    <source>
        <dbReference type="ARBA" id="ARBA00022989"/>
    </source>
</evidence>
<comment type="subcellular location">
    <subcellularLocation>
        <location evidence="2">Cell membrane</location>
        <topology evidence="2">Multi-pass membrane protein</topology>
    </subcellularLocation>
</comment>
<feature type="transmembrane region" description="Helical" evidence="13">
    <location>
        <begin position="305"/>
        <end position="325"/>
    </location>
</feature>
<dbReference type="SUPFAM" id="SSF55874">
    <property type="entry name" value="ATPase domain of HSP90 chaperone/DNA topoisomerase II/histidine kinase"/>
    <property type="match status" value="1"/>
</dbReference>
<dbReference type="Pfam" id="PF00672">
    <property type="entry name" value="HAMP"/>
    <property type="match status" value="1"/>
</dbReference>
<feature type="domain" description="HAMP" evidence="14">
    <location>
        <begin position="326"/>
        <end position="378"/>
    </location>
</feature>
<keyword evidence="6 15" id="KW-0808">Transferase</keyword>
<evidence type="ECO:0000313" key="15">
    <source>
        <dbReference type="EMBL" id="MFC5447168.1"/>
    </source>
</evidence>